<dbReference type="Proteomes" id="UP001204833">
    <property type="component" value="Unassembled WGS sequence"/>
</dbReference>
<dbReference type="EMBL" id="JAIHNG010000077">
    <property type="protein sequence ID" value="KAI5961340.1"/>
    <property type="molecule type" value="Genomic_DNA"/>
</dbReference>
<reference evidence="7 8" key="1">
    <citation type="journal article" date="2022" name="DNA Res.">
        <title>Genome analysis of five recently described species of the CUG-Ser clade uncovers Candida theae as a new hybrid lineage with pathogenic potential in the Candida parapsilosis species complex.</title>
        <authorList>
            <person name="Mixao V."/>
            <person name="Del Olmo V."/>
            <person name="Hegedusova E."/>
            <person name="Saus E."/>
            <person name="Pryszcz L."/>
            <person name="Cillingova A."/>
            <person name="Nosek J."/>
            <person name="Gabaldon T."/>
        </authorList>
    </citation>
    <scope>NUCLEOTIDE SEQUENCE [LARGE SCALE GENOMIC DNA]</scope>
    <source>
        <strain evidence="7 8">CBS 12239</strain>
    </source>
</reference>
<evidence type="ECO:0000256" key="2">
    <source>
        <dbReference type="ARBA" id="ARBA00022692"/>
    </source>
</evidence>
<dbReference type="GO" id="GO:0005789">
    <property type="term" value="C:endoplasmic reticulum membrane"/>
    <property type="evidence" value="ECO:0007669"/>
    <property type="project" value="InterPro"/>
</dbReference>
<sequence length="352" mass="38398">MTEVSSNSNKPLSTTSGSETLLKPADITVTPPNQQQQHQHQRQHQQEQSNSSQDTGATTNASSSPSAATGSSSIANTTTSISSSIAQHHSNPNTNFLNTSPRSASSPTGIGYAAASSSSSSSSTARGRPSTSRRGSAVPPNGSSVATGSSATNILSTSPNRVRSNSYNNPELTPTPSHHQPAQTVTRQRRSSSLIQHLEPDTLETKIDQTLNPNVNANWVHQKGAWIIHIVIIVLLKIFYNFISVLDNDWKWTLTNLTYTIGSYIMFHQVKGTPFEFNSGAYDNLTLWEQIDNGDQYTPTKKFLMLVPICLFLISTHYSHYDLNLFILNGVSCLCVVVPKLAISHRLRVTLY</sequence>
<feature type="compositionally biased region" description="Polar residues" evidence="5">
    <location>
        <begin position="87"/>
        <end position="108"/>
    </location>
</feature>
<dbReference type="PANTHER" id="PTHR12665">
    <property type="entry name" value="ORMDL PROTEINS"/>
    <property type="match status" value="1"/>
</dbReference>
<accession>A0AAD5FZH2</accession>
<keyword evidence="8" id="KW-1185">Reference proteome</keyword>
<evidence type="ECO:0000313" key="7">
    <source>
        <dbReference type="EMBL" id="KAI5961340.1"/>
    </source>
</evidence>
<name>A0AAD5FZH2_9ASCO</name>
<dbReference type="InterPro" id="IPR007203">
    <property type="entry name" value="ORMDL"/>
</dbReference>
<feature type="compositionally biased region" description="Polar residues" evidence="5">
    <location>
        <begin position="141"/>
        <end position="193"/>
    </location>
</feature>
<evidence type="ECO:0000256" key="1">
    <source>
        <dbReference type="ARBA" id="ARBA00004141"/>
    </source>
</evidence>
<keyword evidence="3 6" id="KW-1133">Transmembrane helix</keyword>
<evidence type="ECO:0000256" key="5">
    <source>
        <dbReference type="SAM" id="MobiDB-lite"/>
    </source>
</evidence>
<dbReference type="Pfam" id="PF04061">
    <property type="entry name" value="ORMDL"/>
    <property type="match status" value="1"/>
</dbReference>
<protein>
    <submittedName>
        <fullName evidence="7">ORM1</fullName>
    </submittedName>
</protein>
<comment type="caution">
    <text evidence="7">The sequence shown here is derived from an EMBL/GenBank/DDBJ whole genome shotgun (WGS) entry which is preliminary data.</text>
</comment>
<feature type="compositionally biased region" description="Low complexity" evidence="5">
    <location>
        <begin position="113"/>
        <end position="137"/>
    </location>
</feature>
<feature type="compositionally biased region" description="Low complexity" evidence="5">
    <location>
        <begin position="46"/>
        <end position="86"/>
    </location>
</feature>
<evidence type="ECO:0000256" key="6">
    <source>
        <dbReference type="SAM" id="Phobius"/>
    </source>
</evidence>
<feature type="transmembrane region" description="Helical" evidence="6">
    <location>
        <begin position="224"/>
        <end position="243"/>
    </location>
</feature>
<feature type="compositionally biased region" description="Polar residues" evidence="5">
    <location>
        <begin position="1"/>
        <end position="19"/>
    </location>
</feature>
<organism evidence="7 8">
    <name type="scientific">Candida theae</name>
    <dbReference type="NCBI Taxonomy" id="1198502"/>
    <lineage>
        <taxon>Eukaryota</taxon>
        <taxon>Fungi</taxon>
        <taxon>Dikarya</taxon>
        <taxon>Ascomycota</taxon>
        <taxon>Saccharomycotina</taxon>
        <taxon>Pichiomycetes</taxon>
        <taxon>Debaryomycetaceae</taxon>
        <taxon>Candida/Lodderomyces clade</taxon>
        <taxon>Candida</taxon>
    </lineage>
</organism>
<evidence type="ECO:0000256" key="4">
    <source>
        <dbReference type="ARBA" id="ARBA00023136"/>
    </source>
</evidence>
<feature type="transmembrane region" description="Helical" evidence="6">
    <location>
        <begin position="325"/>
        <end position="343"/>
    </location>
</feature>
<evidence type="ECO:0000256" key="3">
    <source>
        <dbReference type="ARBA" id="ARBA00022989"/>
    </source>
</evidence>
<gene>
    <name evidence="7" type="ORF">KGF57_001763</name>
</gene>
<keyword evidence="2 6" id="KW-0812">Transmembrane</keyword>
<feature type="region of interest" description="Disordered" evidence="5">
    <location>
        <begin position="1"/>
        <end position="193"/>
    </location>
</feature>
<dbReference type="GeneID" id="76149822"/>
<keyword evidence="4 6" id="KW-0472">Membrane</keyword>
<comment type="subcellular location">
    <subcellularLocation>
        <location evidence="1">Membrane</location>
        <topology evidence="1">Multi-pass membrane protein</topology>
    </subcellularLocation>
</comment>
<proteinExistence type="predicted"/>
<dbReference type="AlphaFoldDB" id="A0AAD5FZH2"/>
<evidence type="ECO:0000313" key="8">
    <source>
        <dbReference type="Proteomes" id="UP001204833"/>
    </source>
</evidence>
<dbReference type="RefSeq" id="XP_051609737.1">
    <property type="nucleotide sequence ID" value="XM_051751003.1"/>
</dbReference>